<feature type="transmembrane region" description="Helical" evidence="1">
    <location>
        <begin position="136"/>
        <end position="155"/>
    </location>
</feature>
<protein>
    <recommendedName>
        <fullName evidence="4">SRPBCC family protein</fullName>
    </recommendedName>
</protein>
<dbReference type="EMBL" id="VICH01000011">
    <property type="protein sequence ID" value="TQV66182.1"/>
    <property type="molecule type" value="Genomic_DNA"/>
</dbReference>
<keyword evidence="1" id="KW-0472">Membrane</keyword>
<dbReference type="Gene3D" id="3.30.530.20">
    <property type="match status" value="1"/>
</dbReference>
<dbReference type="AlphaFoldDB" id="A0A545SMG2"/>
<sequence>MDQDPPQARAQSHRRIALNYLLIIGYCCLVYGVGFFGYPQLLGDQVGIYVTLSIPFSIGILGQLLLDPHRTRRVRDVLIPLLYVMLAVALALLLVQVETLICIAMAVPFFAVLTPAAVLLTRVAQAALHRRFRVSTLYSLTILVPLAPLFATPLISLPAEIVSVREEVLIAAPAETIWRHTVEIPRISDKERLWTISHNLMRAPMAFDARVKGTMRQLRWTKGVRFKEEITEHYPNQRLAWRFVFHDKDSLRGFDLHVDPDSNTLKLLDGWYELSSGPDGTTRLVLESRYRLSTPVNWALKPWGQLFLGDFQRSVLHVIKARAEAGAG</sequence>
<evidence type="ECO:0000313" key="3">
    <source>
        <dbReference type="Proteomes" id="UP000315816"/>
    </source>
</evidence>
<comment type="caution">
    <text evidence="2">The sequence shown here is derived from an EMBL/GenBank/DDBJ whole genome shotgun (WGS) entry which is preliminary data.</text>
</comment>
<dbReference type="RefSeq" id="WP_142854515.1">
    <property type="nucleotide sequence ID" value="NZ_FXWW01000006.1"/>
</dbReference>
<dbReference type="InterPro" id="IPR019587">
    <property type="entry name" value="Polyketide_cyclase/dehydratase"/>
</dbReference>
<keyword evidence="3" id="KW-1185">Reference proteome</keyword>
<feature type="transmembrane region" description="Helical" evidence="1">
    <location>
        <begin position="103"/>
        <end position="124"/>
    </location>
</feature>
<evidence type="ECO:0000256" key="1">
    <source>
        <dbReference type="SAM" id="Phobius"/>
    </source>
</evidence>
<feature type="transmembrane region" description="Helical" evidence="1">
    <location>
        <begin position="78"/>
        <end position="97"/>
    </location>
</feature>
<reference evidence="2 3" key="1">
    <citation type="submission" date="2019-06" db="EMBL/GenBank/DDBJ databases">
        <title>A novel species of marine bacteria.</title>
        <authorList>
            <person name="Wang Y."/>
        </authorList>
    </citation>
    <scope>NUCLEOTIDE SEQUENCE [LARGE SCALE GENOMIC DNA]</scope>
    <source>
        <strain evidence="2 3">MA1-10</strain>
    </source>
</reference>
<feature type="transmembrane region" description="Helical" evidence="1">
    <location>
        <begin position="20"/>
        <end position="40"/>
    </location>
</feature>
<accession>A0A545SMG2</accession>
<evidence type="ECO:0000313" key="2">
    <source>
        <dbReference type="EMBL" id="TQV66182.1"/>
    </source>
</evidence>
<keyword evidence="1" id="KW-1133">Transmembrane helix</keyword>
<proteinExistence type="predicted"/>
<gene>
    <name evidence="2" type="ORF">FIL88_14085</name>
</gene>
<evidence type="ECO:0008006" key="4">
    <source>
        <dbReference type="Google" id="ProtNLM"/>
    </source>
</evidence>
<dbReference type="InterPro" id="IPR023393">
    <property type="entry name" value="START-like_dom_sf"/>
</dbReference>
<dbReference type="Pfam" id="PF10604">
    <property type="entry name" value="Polyketide_cyc2"/>
    <property type="match status" value="1"/>
</dbReference>
<keyword evidence="1" id="KW-0812">Transmembrane</keyword>
<dbReference type="SUPFAM" id="SSF55961">
    <property type="entry name" value="Bet v1-like"/>
    <property type="match status" value="1"/>
</dbReference>
<feature type="transmembrane region" description="Helical" evidence="1">
    <location>
        <begin position="46"/>
        <end position="66"/>
    </location>
</feature>
<name>A0A545SMG2_9RHOB</name>
<dbReference type="Proteomes" id="UP000315816">
    <property type="component" value="Unassembled WGS sequence"/>
</dbReference>
<organism evidence="2 3">
    <name type="scientific">Aliiroseovarius halocynthiae</name>
    <dbReference type="NCBI Taxonomy" id="985055"/>
    <lineage>
        <taxon>Bacteria</taxon>
        <taxon>Pseudomonadati</taxon>
        <taxon>Pseudomonadota</taxon>
        <taxon>Alphaproteobacteria</taxon>
        <taxon>Rhodobacterales</taxon>
        <taxon>Paracoccaceae</taxon>
        <taxon>Aliiroseovarius</taxon>
    </lineage>
</organism>
<dbReference type="OrthoDB" id="315686at2"/>